<dbReference type="Proteomes" id="UP000009286">
    <property type="component" value="Chromosome"/>
</dbReference>
<evidence type="ECO:0000256" key="1">
    <source>
        <dbReference type="ARBA" id="ARBA00004496"/>
    </source>
</evidence>
<comment type="function">
    <text evidence="3">Required for resistance to DNA-damaging agents.</text>
</comment>
<dbReference type="GO" id="GO:0003755">
    <property type="term" value="F:peptidyl-prolyl cis-trans isomerase activity"/>
    <property type="evidence" value="ECO:0007669"/>
    <property type="project" value="UniProtKB-KW"/>
</dbReference>
<dbReference type="eggNOG" id="COG0589">
    <property type="taxonomic scope" value="Bacteria"/>
</dbReference>
<sequence>MNVLSFTGVVLRAGKVANIMNNFHNILFVTLGTDHKAEGLKQAISVARNNNAKLKILILVPEMPDAMPDYRKQLDDLILTHTRNLVETASAALHGPHTPLNITYDIEGGSTAAIRIIQHAIKGKHDLIIKDADVRDGNAGFKALDMALLRKCPCPVWLCRPIPDSRENMSVAVAIDPESPNASAHALSIRMLKLGRAMADTCNGTLNIISCWDLPYEAALRDSAFLSRPENEIEHHIRARAAEHREALQGLLDEAGQTDRQVVHHLRGIPEDAIPSLIRNHGIDVLIMGTVARGGIVGFIMGNTAENIVQNLTCSLLALKPDNFVSPVKIG</sequence>
<dbReference type="STRING" id="856793.MICA_2040"/>
<accession>G2KPY0</accession>
<feature type="domain" description="PpiC" evidence="5">
    <location>
        <begin position="229"/>
        <end position="331"/>
    </location>
</feature>
<dbReference type="EMBL" id="CP002382">
    <property type="protein sequence ID" value="AEP10348.1"/>
    <property type="molecule type" value="Genomic_DNA"/>
</dbReference>
<dbReference type="GO" id="GO:0005737">
    <property type="term" value="C:cytoplasm"/>
    <property type="evidence" value="ECO:0007669"/>
    <property type="project" value="UniProtKB-SubCell"/>
</dbReference>
<evidence type="ECO:0000259" key="5">
    <source>
        <dbReference type="PROSITE" id="PS50198"/>
    </source>
</evidence>
<keyword evidence="2" id="KW-0963">Cytoplasm</keyword>
<dbReference type="SUPFAM" id="SSF52402">
    <property type="entry name" value="Adenine nucleotide alpha hydrolases-like"/>
    <property type="match status" value="2"/>
</dbReference>
<name>G2KPY0_MICAA</name>
<comment type="subcellular location">
    <subcellularLocation>
        <location evidence="1">Cytoplasm</location>
    </subcellularLocation>
</comment>
<evidence type="ECO:0000256" key="3">
    <source>
        <dbReference type="ARBA" id="ARBA00037131"/>
    </source>
</evidence>
<dbReference type="PANTHER" id="PTHR47892:SF1">
    <property type="entry name" value="UNIVERSAL STRESS PROTEIN E"/>
    <property type="match status" value="1"/>
</dbReference>
<evidence type="ECO:0000256" key="2">
    <source>
        <dbReference type="ARBA" id="ARBA00022490"/>
    </source>
</evidence>
<proteinExistence type="predicted"/>
<evidence type="ECO:0000313" key="7">
    <source>
        <dbReference type="Proteomes" id="UP000009286"/>
    </source>
</evidence>
<gene>
    <name evidence="6" type="ordered locus">MICA_2040</name>
</gene>
<evidence type="ECO:0000256" key="4">
    <source>
        <dbReference type="PROSITE-ProRule" id="PRU00278"/>
    </source>
</evidence>
<keyword evidence="4" id="KW-0413">Isomerase</keyword>
<dbReference type="AlphaFoldDB" id="G2KPY0"/>
<evidence type="ECO:0000313" key="6">
    <source>
        <dbReference type="EMBL" id="AEP10348.1"/>
    </source>
</evidence>
<reference evidence="6 7" key="1">
    <citation type="journal article" date="2011" name="BMC Genomics">
        <title>Genomic insights into an obligate epibiotic bacterial predator: Micavibrio aeruginosavorus ARL-13.</title>
        <authorList>
            <person name="Wang Z."/>
            <person name="Kadouri D."/>
            <person name="Wu M."/>
        </authorList>
    </citation>
    <scope>NUCLEOTIDE SEQUENCE [LARGE SCALE GENOMIC DNA]</scope>
    <source>
        <strain evidence="6 7">ARL-13</strain>
    </source>
</reference>
<dbReference type="PROSITE" id="PS50198">
    <property type="entry name" value="PPIC_PPIASE_2"/>
    <property type="match status" value="1"/>
</dbReference>
<dbReference type="KEGG" id="mai:MICA_2040"/>
<keyword evidence="7" id="KW-1185">Reference proteome</keyword>
<dbReference type="InterPro" id="IPR006016">
    <property type="entry name" value="UspA"/>
</dbReference>
<protein>
    <submittedName>
        <fullName evidence="6">Universal stress family protein</fullName>
    </submittedName>
</protein>
<dbReference type="PANTHER" id="PTHR47892">
    <property type="entry name" value="UNIVERSAL STRESS PROTEIN E"/>
    <property type="match status" value="1"/>
</dbReference>
<organism evidence="6 7">
    <name type="scientific">Micavibrio aeruginosavorus (strain ARL-13)</name>
    <dbReference type="NCBI Taxonomy" id="856793"/>
    <lineage>
        <taxon>Bacteria</taxon>
        <taxon>Pseudomonadati</taxon>
        <taxon>Bdellovibrionota</taxon>
        <taxon>Bdellovibrionia</taxon>
        <taxon>Bdellovibrionales</taxon>
        <taxon>Pseudobdellovibrionaceae</taxon>
        <taxon>Micavibrio</taxon>
    </lineage>
</organism>
<dbReference type="Gene3D" id="3.40.50.12370">
    <property type="match status" value="1"/>
</dbReference>
<dbReference type="Pfam" id="PF00582">
    <property type="entry name" value="Usp"/>
    <property type="match status" value="2"/>
</dbReference>
<keyword evidence="4" id="KW-0697">Rotamase</keyword>
<dbReference type="HOGENOM" id="CLU_049301_1_1_5"/>
<dbReference type="InterPro" id="IPR000297">
    <property type="entry name" value="PPIase_PpiC"/>
</dbReference>